<keyword evidence="8" id="KW-1185">Reference proteome</keyword>
<evidence type="ECO:0000256" key="4">
    <source>
        <dbReference type="ARBA" id="ARBA00023163"/>
    </source>
</evidence>
<gene>
    <name evidence="5 7" type="primary">hrcA</name>
    <name evidence="7" type="ORF">CMC5_000100</name>
</gene>
<dbReference type="KEGG" id="ccro:CMC5_000100"/>
<dbReference type="Proteomes" id="UP000067626">
    <property type="component" value="Chromosome"/>
</dbReference>
<dbReference type="GO" id="GO:0003677">
    <property type="term" value="F:DNA binding"/>
    <property type="evidence" value="ECO:0007669"/>
    <property type="project" value="InterPro"/>
</dbReference>
<sequence>MSDLSKHDLSVRARKILLAAVTEFISTGMPVGSRTLARRYGLDLSAASIRNVLADLEEAGYLQQPHTSAGRVPTDSALRMFIDTLLEVRAVQPQQQAELGARFQEIYSHASDPLRETGRYLSELSGAAAVIAAPSTAVRALSTLRFIATRPNQLLAVLVFADGTVENRFIVIDAPVSEEELSRMHNLLADVIGGRTLGEVRDIFARRLADERHELDTLRRRAFELGQLATADMVRRGEVVIEGQNRLLDLPEYADVERLKMLMKALEEREEILDLLDRTLAAGSGAIAVFVGSEAGMAGGQLSVVAAPYTENGRIAGTVGVIGPTRMDYARVMPLVDATAAAVSEARARLPR</sequence>
<dbReference type="InterPro" id="IPR023120">
    <property type="entry name" value="WHTH_transcript_rep_HrcA_IDD"/>
</dbReference>
<organism evidence="7 8">
    <name type="scientific">Chondromyces crocatus</name>
    <dbReference type="NCBI Taxonomy" id="52"/>
    <lineage>
        <taxon>Bacteria</taxon>
        <taxon>Pseudomonadati</taxon>
        <taxon>Myxococcota</taxon>
        <taxon>Polyangia</taxon>
        <taxon>Polyangiales</taxon>
        <taxon>Polyangiaceae</taxon>
        <taxon>Chondromyces</taxon>
    </lineage>
</organism>
<dbReference type="Pfam" id="PF01628">
    <property type="entry name" value="HrcA"/>
    <property type="match status" value="1"/>
</dbReference>
<feature type="domain" description="Heat-inducible transcription repressor HrcA C-terminal" evidence="6">
    <location>
        <begin position="113"/>
        <end position="333"/>
    </location>
</feature>
<dbReference type="NCBIfam" id="TIGR00331">
    <property type="entry name" value="hrcA"/>
    <property type="match status" value="1"/>
</dbReference>
<protein>
    <recommendedName>
        <fullName evidence="5">Heat-inducible transcription repressor HrcA</fullName>
    </recommendedName>
</protein>
<dbReference type="GO" id="GO:0045892">
    <property type="term" value="P:negative regulation of DNA-templated transcription"/>
    <property type="evidence" value="ECO:0007669"/>
    <property type="project" value="UniProtKB-UniRule"/>
</dbReference>
<dbReference type="OrthoDB" id="9783139at2"/>
<evidence type="ECO:0000256" key="3">
    <source>
        <dbReference type="ARBA" id="ARBA00023016"/>
    </source>
</evidence>
<evidence type="ECO:0000256" key="5">
    <source>
        <dbReference type="HAMAP-Rule" id="MF_00081"/>
    </source>
</evidence>
<evidence type="ECO:0000256" key="1">
    <source>
        <dbReference type="ARBA" id="ARBA00022491"/>
    </source>
</evidence>
<reference evidence="7 8" key="1">
    <citation type="submission" date="2015-07" db="EMBL/GenBank/DDBJ databases">
        <title>Genome analysis of myxobacterium Chondromyces crocatus Cm c5 reveals a high potential for natural compound synthesis and the genetic basis for the loss of fruiting body formation.</title>
        <authorList>
            <person name="Zaburannyi N."/>
            <person name="Bunk B."/>
            <person name="Maier J."/>
            <person name="Overmann J."/>
            <person name="Mueller R."/>
        </authorList>
    </citation>
    <scope>NUCLEOTIDE SEQUENCE [LARGE SCALE GENOMIC DNA]</scope>
    <source>
        <strain evidence="7 8">Cm c5</strain>
    </source>
</reference>
<dbReference type="InterPro" id="IPR021153">
    <property type="entry name" value="HrcA_C"/>
</dbReference>
<keyword evidence="1 5" id="KW-0678">Repressor</keyword>
<dbReference type="RefSeq" id="WP_050428494.1">
    <property type="nucleotide sequence ID" value="NZ_CP012159.1"/>
</dbReference>
<keyword evidence="3 5" id="KW-0346">Stress response</keyword>
<proteinExistence type="inferred from homology"/>
<dbReference type="PIRSF" id="PIRSF005485">
    <property type="entry name" value="HrcA"/>
    <property type="match status" value="1"/>
</dbReference>
<dbReference type="SUPFAM" id="SSF46785">
    <property type="entry name" value="Winged helix' DNA-binding domain"/>
    <property type="match status" value="1"/>
</dbReference>
<dbReference type="InterPro" id="IPR002571">
    <property type="entry name" value="HrcA"/>
</dbReference>
<dbReference type="Gene3D" id="1.10.10.10">
    <property type="entry name" value="Winged helix-like DNA-binding domain superfamily/Winged helix DNA-binding domain"/>
    <property type="match status" value="1"/>
</dbReference>
<dbReference type="PANTHER" id="PTHR34824:SF1">
    <property type="entry name" value="HEAT-INDUCIBLE TRANSCRIPTION REPRESSOR HRCA"/>
    <property type="match status" value="1"/>
</dbReference>
<dbReference type="InterPro" id="IPR036390">
    <property type="entry name" value="WH_DNA-bd_sf"/>
</dbReference>
<dbReference type="STRING" id="52.CMC5_000100"/>
<dbReference type="HAMAP" id="MF_00081">
    <property type="entry name" value="HrcA"/>
    <property type="match status" value="1"/>
</dbReference>
<accession>A0A0K1E4W6</accession>
<keyword evidence="4 5" id="KW-0804">Transcription</keyword>
<dbReference type="Gene3D" id="3.30.390.60">
    <property type="entry name" value="Heat-inducible transcription repressor hrca homolog, domain 3"/>
    <property type="match status" value="1"/>
</dbReference>
<evidence type="ECO:0000259" key="6">
    <source>
        <dbReference type="Pfam" id="PF01628"/>
    </source>
</evidence>
<keyword evidence="2 5" id="KW-0805">Transcription regulation</keyword>
<comment type="similarity">
    <text evidence="5">Belongs to the HrcA family.</text>
</comment>
<dbReference type="PATRIC" id="fig|52.7.peg.12"/>
<dbReference type="SUPFAM" id="SSF55781">
    <property type="entry name" value="GAF domain-like"/>
    <property type="match status" value="1"/>
</dbReference>
<dbReference type="InterPro" id="IPR029016">
    <property type="entry name" value="GAF-like_dom_sf"/>
</dbReference>
<evidence type="ECO:0000256" key="2">
    <source>
        <dbReference type="ARBA" id="ARBA00023015"/>
    </source>
</evidence>
<dbReference type="PANTHER" id="PTHR34824">
    <property type="entry name" value="HEAT-INDUCIBLE TRANSCRIPTION REPRESSOR HRCA"/>
    <property type="match status" value="1"/>
</dbReference>
<evidence type="ECO:0000313" key="7">
    <source>
        <dbReference type="EMBL" id="AKT35899.1"/>
    </source>
</evidence>
<dbReference type="AlphaFoldDB" id="A0A0K1E4W6"/>
<comment type="function">
    <text evidence="5">Negative regulator of class I heat shock genes (grpE-dnaK-dnaJ and groELS operons). Prevents heat-shock induction of these operons.</text>
</comment>
<name>A0A0K1E4W6_CHOCO</name>
<dbReference type="InterPro" id="IPR036388">
    <property type="entry name" value="WH-like_DNA-bd_sf"/>
</dbReference>
<evidence type="ECO:0000313" key="8">
    <source>
        <dbReference type="Proteomes" id="UP000067626"/>
    </source>
</evidence>
<dbReference type="EMBL" id="CP012159">
    <property type="protein sequence ID" value="AKT35899.1"/>
    <property type="molecule type" value="Genomic_DNA"/>
</dbReference>
<dbReference type="Gene3D" id="3.30.450.40">
    <property type="match status" value="1"/>
</dbReference>